<evidence type="ECO:0000313" key="11">
    <source>
        <dbReference type="Proteomes" id="UP001284601"/>
    </source>
</evidence>
<evidence type="ECO:0000256" key="8">
    <source>
        <dbReference type="SAM" id="SignalP"/>
    </source>
</evidence>
<feature type="domain" description="Cytochrome c" evidence="9">
    <location>
        <begin position="90"/>
        <end position="166"/>
    </location>
</feature>
<keyword evidence="2 6" id="KW-0349">Heme</keyword>
<dbReference type="EMBL" id="JAWSTH010000050">
    <property type="protein sequence ID" value="MDW5596249.1"/>
    <property type="molecule type" value="Genomic_DNA"/>
</dbReference>
<evidence type="ECO:0000256" key="7">
    <source>
        <dbReference type="SAM" id="MobiDB-lite"/>
    </source>
</evidence>
<accession>A0ABU4HTX8</accession>
<dbReference type="SUPFAM" id="SSF46626">
    <property type="entry name" value="Cytochrome c"/>
    <property type="match status" value="1"/>
</dbReference>
<dbReference type="InterPro" id="IPR051811">
    <property type="entry name" value="Cytochrome_c550/c551-like"/>
</dbReference>
<evidence type="ECO:0000256" key="4">
    <source>
        <dbReference type="ARBA" id="ARBA00022982"/>
    </source>
</evidence>
<comment type="caution">
    <text evidence="10">The sequence shown here is derived from an EMBL/GenBank/DDBJ whole genome shotgun (WGS) entry which is preliminary data.</text>
</comment>
<dbReference type="Proteomes" id="UP001284601">
    <property type="component" value="Unassembled WGS sequence"/>
</dbReference>
<dbReference type="InterPro" id="IPR008168">
    <property type="entry name" value="Cyt_C_IC"/>
</dbReference>
<dbReference type="InterPro" id="IPR036909">
    <property type="entry name" value="Cyt_c-like_dom_sf"/>
</dbReference>
<keyword evidence="4" id="KW-0249">Electron transport</keyword>
<keyword evidence="1" id="KW-0813">Transport</keyword>
<dbReference type="Pfam" id="PF13442">
    <property type="entry name" value="Cytochrome_CBB3"/>
    <property type="match status" value="1"/>
</dbReference>
<feature type="region of interest" description="Disordered" evidence="7">
    <location>
        <begin position="33"/>
        <end position="92"/>
    </location>
</feature>
<evidence type="ECO:0000256" key="6">
    <source>
        <dbReference type="PROSITE-ProRule" id="PRU00433"/>
    </source>
</evidence>
<keyword evidence="8" id="KW-0732">Signal</keyword>
<evidence type="ECO:0000313" key="10">
    <source>
        <dbReference type="EMBL" id="MDW5596249.1"/>
    </source>
</evidence>
<evidence type="ECO:0000259" key="9">
    <source>
        <dbReference type="PROSITE" id="PS51007"/>
    </source>
</evidence>
<proteinExistence type="predicted"/>
<dbReference type="PROSITE" id="PS51007">
    <property type="entry name" value="CYTC"/>
    <property type="match status" value="1"/>
</dbReference>
<sequence>MPSRAIPLFAVLLACLGLTFGLAACGGDDESTTASIELTDLPADPQGGSEPDASQPPASSDDDGGAAAGDGGDDDAGASDGGSASAGGGAADDEGKAIFTQSCAGCHTLADAGASGSVGPNLDDARPTVEAVAAMVRGGGGGMPSFGGTLQPEQIDAVAAYVAGAAGS</sequence>
<reference evidence="11" key="1">
    <citation type="submission" date="2023-07" db="EMBL/GenBank/DDBJ databases">
        <title>Conexibacter stalactiti sp. nov., isolated from stalactites in a lava cave and emended description of the genus Conexibacter.</title>
        <authorList>
            <person name="Lee S.D."/>
        </authorList>
    </citation>
    <scope>NUCLEOTIDE SEQUENCE [LARGE SCALE GENOMIC DNA]</scope>
    <source>
        <strain evidence="11">KCTC 39840</strain>
    </source>
</reference>
<keyword evidence="3 6" id="KW-0479">Metal-binding</keyword>
<dbReference type="PANTHER" id="PTHR37823">
    <property type="entry name" value="CYTOCHROME C-553-LIKE"/>
    <property type="match status" value="1"/>
</dbReference>
<dbReference type="RefSeq" id="WP_318598631.1">
    <property type="nucleotide sequence ID" value="NZ_JAWSTH010000050.1"/>
</dbReference>
<keyword evidence="11" id="KW-1185">Reference proteome</keyword>
<dbReference type="Gene3D" id="1.10.760.10">
    <property type="entry name" value="Cytochrome c-like domain"/>
    <property type="match status" value="1"/>
</dbReference>
<dbReference type="PRINTS" id="PR00605">
    <property type="entry name" value="CYTCHROMECIC"/>
</dbReference>
<evidence type="ECO:0000256" key="2">
    <source>
        <dbReference type="ARBA" id="ARBA00022617"/>
    </source>
</evidence>
<evidence type="ECO:0000256" key="5">
    <source>
        <dbReference type="ARBA" id="ARBA00023004"/>
    </source>
</evidence>
<feature type="chain" id="PRO_5046708037" evidence="8">
    <location>
        <begin position="24"/>
        <end position="168"/>
    </location>
</feature>
<evidence type="ECO:0000256" key="1">
    <source>
        <dbReference type="ARBA" id="ARBA00022448"/>
    </source>
</evidence>
<name>A0ABU4HTX8_9ACTN</name>
<protein>
    <submittedName>
        <fullName evidence="10">C-type cytochrome</fullName>
    </submittedName>
</protein>
<organism evidence="10 11">
    <name type="scientific">Conexibacter stalactiti</name>
    <dbReference type="NCBI Taxonomy" id="1940611"/>
    <lineage>
        <taxon>Bacteria</taxon>
        <taxon>Bacillati</taxon>
        <taxon>Actinomycetota</taxon>
        <taxon>Thermoleophilia</taxon>
        <taxon>Solirubrobacterales</taxon>
        <taxon>Conexibacteraceae</taxon>
        <taxon>Conexibacter</taxon>
    </lineage>
</organism>
<evidence type="ECO:0000256" key="3">
    <source>
        <dbReference type="ARBA" id="ARBA00022723"/>
    </source>
</evidence>
<dbReference type="PANTHER" id="PTHR37823:SF4">
    <property type="entry name" value="MENAQUINOL-CYTOCHROME C REDUCTASE CYTOCHROME B_C SUBUNIT"/>
    <property type="match status" value="1"/>
</dbReference>
<feature type="compositionally biased region" description="Low complexity" evidence="7">
    <location>
        <begin position="49"/>
        <end position="59"/>
    </location>
</feature>
<dbReference type="InterPro" id="IPR009056">
    <property type="entry name" value="Cyt_c-like_dom"/>
</dbReference>
<feature type="signal peptide" evidence="8">
    <location>
        <begin position="1"/>
        <end position="23"/>
    </location>
</feature>
<keyword evidence="5 6" id="KW-0408">Iron</keyword>
<gene>
    <name evidence="10" type="ORF">R7226_18010</name>
</gene>
<dbReference type="PROSITE" id="PS51257">
    <property type="entry name" value="PROKAR_LIPOPROTEIN"/>
    <property type="match status" value="1"/>
</dbReference>